<sequence>MKWFLCFLVKKLKPRRSSEANPTKYYYNINALKYPIMQIVTKIKTLAFFLCTTISICISSCQESKKITATQNNSPSILSSEYYMQFKTPELRLAQLMCGTFSCYSKKTNNLFAVNNGKDSIIAFTVLVGDPNINGTWVYKESVMSHFPEKPLFQLFQQIKQESPDSLTIYEYKPKDKENSYRGYQRKKTRPIDIADLVSTNCVVGVRKSTQTRFLSSVDMCERKAADKSQWTELKASYDPKGINLQLRVYSGPDKTVASMITDSWIFFRRLE</sequence>
<dbReference type="EMBL" id="CACVAQ010000359">
    <property type="protein sequence ID" value="CAA6825314.1"/>
    <property type="molecule type" value="Genomic_DNA"/>
</dbReference>
<dbReference type="InterPro" id="IPR010404">
    <property type="entry name" value="CpcT/CpeT"/>
</dbReference>
<reference evidence="1" key="1">
    <citation type="submission" date="2020-01" db="EMBL/GenBank/DDBJ databases">
        <authorList>
            <person name="Meier V. D."/>
            <person name="Meier V D."/>
        </authorList>
    </citation>
    <scope>NUCLEOTIDE SEQUENCE</scope>
    <source>
        <strain evidence="1">HLG_WM_MAG_10</strain>
    </source>
</reference>
<dbReference type="Gene3D" id="2.40.128.590">
    <property type="entry name" value="CpcT/CpeT domain"/>
    <property type="match status" value="1"/>
</dbReference>
<dbReference type="AlphaFoldDB" id="A0A6S6U0W2"/>
<dbReference type="InterPro" id="IPR038672">
    <property type="entry name" value="CpcT/CpeT_sf"/>
</dbReference>
<evidence type="ECO:0000313" key="1">
    <source>
        <dbReference type="EMBL" id="CAA6825314.1"/>
    </source>
</evidence>
<dbReference type="GO" id="GO:0016829">
    <property type="term" value="F:lyase activity"/>
    <property type="evidence" value="ECO:0007669"/>
    <property type="project" value="InterPro"/>
</dbReference>
<accession>A0A6S6U0W2</accession>
<dbReference type="Pfam" id="PF06206">
    <property type="entry name" value="CpeT"/>
    <property type="match status" value="1"/>
</dbReference>
<protein>
    <submittedName>
        <fullName evidence="1">Uncharacterized protein</fullName>
    </submittedName>
</protein>
<proteinExistence type="predicted"/>
<organism evidence="1">
    <name type="scientific">uncultured Aureispira sp</name>
    <dbReference type="NCBI Taxonomy" id="1331704"/>
    <lineage>
        <taxon>Bacteria</taxon>
        <taxon>Pseudomonadati</taxon>
        <taxon>Bacteroidota</taxon>
        <taxon>Saprospiria</taxon>
        <taxon>Saprospirales</taxon>
        <taxon>Saprospiraceae</taxon>
        <taxon>Aureispira</taxon>
        <taxon>environmental samples</taxon>
    </lineage>
</organism>
<name>A0A6S6U0W2_9BACT</name>
<gene>
    <name evidence="1" type="ORF">HELGO_WM49736</name>
</gene>